<evidence type="ECO:0000313" key="2">
    <source>
        <dbReference type="Proteomes" id="UP000479710"/>
    </source>
</evidence>
<dbReference type="AlphaFoldDB" id="A0A6G1BSF9"/>
<keyword evidence="2" id="KW-1185">Reference proteome</keyword>
<comment type="caution">
    <text evidence="1">The sequence shown here is derived from an EMBL/GenBank/DDBJ whole genome shotgun (WGS) entry which is preliminary data.</text>
</comment>
<evidence type="ECO:0000313" key="1">
    <source>
        <dbReference type="EMBL" id="KAF0890677.1"/>
    </source>
</evidence>
<gene>
    <name evidence="1" type="ORF">E2562_004186</name>
</gene>
<dbReference type="EMBL" id="SPHZ02000011">
    <property type="protein sequence ID" value="KAF0890677.1"/>
    <property type="molecule type" value="Genomic_DNA"/>
</dbReference>
<dbReference type="Proteomes" id="UP000479710">
    <property type="component" value="Unassembled WGS sequence"/>
</dbReference>
<proteinExistence type="predicted"/>
<protein>
    <submittedName>
        <fullName evidence="1">Uncharacterized protein</fullName>
    </submittedName>
</protein>
<organism evidence="1 2">
    <name type="scientific">Oryza meyeriana var. granulata</name>
    <dbReference type="NCBI Taxonomy" id="110450"/>
    <lineage>
        <taxon>Eukaryota</taxon>
        <taxon>Viridiplantae</taxon>
        <taxon>Streptophyta</taxon>
        <taxon>Embryophyta</taxon>
        <taxon>Tracheophyta</taxon>
        <taxon>Spermatophyta</taxon>
        <taxon>Magnoliopsida</taxon>
        <taxon>Liliopsida</taxon>
        <taxon>Poales</taxon>
        <taxon>Poaceae</taxon>
        <taxon>BOP clade</taxon>
        <taxon>Oryzoideae</taxon>
        <taxon>Oryzeae</taxon>
        <taxon>Oryzinae</taxon>
        <taxon>Oryza</taxon>
        <taxon>Oryza meyeriana</taxon>
    </lineage>
</organism>
<name>A0A6G1BSF9_9ORYZ</name>
<reference evidence="1 2" key="1">
    <citation type="submission" date="2019-11" db="EMBL/GenBank/DDBJ databases">
        <title>Whole genome sequence of Oryza granulata.</title>
        <authorList>
            <person name="Li W."/>
        </authorList>
    </citation>
    <scope>NUCLEOTIDE SEQUENCE [LARGE SCALE GENOMIC DNA]</scope>
    <source>
        <strain evidence="2">cv. Menghai</strain>
        <tissue evidence="1">Leaf</tissue>
    </source>
</reference>
<sequence length="74" mass="8304">MEETDIGWKCLGEVVSKVEFQLELTYTELREEVAVEQTTLQAARTASIWQETEWATLIRLGRRCQFGGLGGAGL</sequence>
<accession>A0A6G1BSF9</accession>